<accession>A0ABU1R3L2</accession>
<dbReference type="EMBL" id="JAVDTI010000005">
    <property type="protein sequence ID" value="MDR6807519.1"/>
    <property type="molecule type" value="Genomic_DNA"/>
</dbReference>
<dbReference type="InterPro" id="IPR043766">
    <property type="entry name" value="BfmA-like"/>
</dbReference>
<proteinExistence type="predicted"/>
<evidence type="ECO:0000313" key="2">
    <source>
        <dbReference type="EMBL" id="MDR6807519.1"/>
    </source>
</evidence>
<evidence type="ECO:0000256" key="1">
    <source>
        <dbReference type="SAM" id="MobiDB-lite"/>
    </source>
</evidence>
<evidence type="ECO:0008006" key="4">
    <source>
        <dbReference type="Google" id="ProtNLM"/>
    </source>
</evidence>
<evidence type="ECO:0000313" key="3">
    <source>
        <dbReference type="Proteomes" id="UP001264980"/>
    </source>
</evidence>
<organism evidence="2 3">
    <name type="scientific">Dyadobacter fermentans</name>
    <dbReference type="NCBI Taxonomy" id="94254"/>
    <lineage>
        <taxon>Bacteria</taxon>
        <taxon>Pseudomonadati</taxon>
        <taxon>Bacteroidota</taxon>
        <taxon>Cytophagia</taxon>
        <taxon>Cytophagales</taxon>
        <taxon>Spirosomataceae</taxon>
        <taxon>Dyadobacter</taxon>
    </lineage>
</organism>
<dbReference type="Proteomes" id="UP001264980">
    <property type="component" value="Unassembled WGS sequence"/>
</dbReference>
<reference evidence="2 3" key="1">
    <citation type="submission" date="2023-07" db="EMBL/GenBank/DDBJ databases">
        <title>Sorghum-associated microbial communities from plants grown in Nebraska, USA.</title>
        <authorList>
            <person name="Schachtman D."/>
        </authorList>
    </citation>
    <scope>NUCLEOTIDE SEQUENCE [LARGE SCALE GENOMIC DNA]</scope>
    <source>
        <strain evidence="2 3">BE57</strain>
    </source>
</reference>
<keyword evidence="3" id="KW-1185">Reference proteome</keyword>
<dbReference type="RefSeq" id="WP_309987978.1">
    <property type="nucleotide sequence ID" value="NZ_JAVDTI010000005.1"/>
</dbReference>
<name>A0ABU1R3L2_9BACT</name>
<dbReference type="Pfam" id="PF18976">
    <property type="entry name" value="DUF5712"/>
    <property type="match status" value="1"/>
</dbReference>
<feature type="region of interest" description="Disordered" evidence="1">
    <location>
        <begin position="307"/>
        <end position="330"/>
    </location>
</feature>
<comment type="caution">
    <text evidence="2">The sequence shown here is derived from an EMBL/GenBank/DDBJ whole genome shotgun (WGS) entry which is preliminary data.</text>
</comment>
<gene>
    <name evidence="2" type="ORF">J2W84_004573</name>
</gene>
<sequence>MFINITDNKEANNKGSSGGLVHYLEKENRLDQKQKIEHWFNGQRTGIRPYEVVSKIDNNIAKLGRGDAKFFLVNISPSQKEIAFLKKQYGEDGAKEQMKEFAASVMDAYARNFNRDGIDSHRDLVWFAKLENYRYYGYNDPEVKQGIRIRGERKEGEQLHVQVIVSRKDVTNKTKLSPMNTSRGKNVEHSKKMGQFDRVAFKQSGESLFDRKFGFDRQLKETLAYANIQKNGKLVQREQLSVLTKAASRNYQSKSVANELAQGVSQRLFANTADMLADTGKSTADFLKILLEPSYSAGTDLVPAHLRKKERKKSKGQQISRRNLPLVRYD</sequence>
<protein>
    <recommendedName>
        <fullName evidence="4">Molybdopterin-guanine dinucleotide biosynthesis protein MobB</fullName>
    </recommendedName>
</protein>